<keyword evidence="3" id="KW-1185">Reference proteome</keyword>
<name>A0A4C1Y5P3_EUMVA</name>
<sequence length="198" mass="21643">MKSNRIDVLKLLNSPLLVDVIARLAFAQDIDVRDLHNYSEQFTDRARNSLIFFAWELESEDRESSGVGPAGAIKRGPRSPGDHQPRISAPGRLHAARASGTAAAAARLSGTRRARLCSCHNSSPQTDNKDKAGYARATLLTESEWPRRSARSTESQLVTFSLAEDKYGSGAAADATLIPTNHTLSGCRRVWNRTPTRS</sequence>
<dbReference type="AlphaFoldDB" id="A0A4C1Y5P3"/>
<evidence type="ECO:0000313" key="2">
    <source>
        <dbReference type="EMBL" id="GBP71551.1"/>
    </source>
</evidence>
<feature type="region of interest" description="Disordered" evidence="1">
    <location>
        <begin position="63"/>
        <end position="89"/>
    </location>
</feature>
<proteinExistence type="predicted"/>
<reference evidence="2 3" key="1">
    <citation type="journal article" date="2019" name="Commun. Biol.">
        <title>The bagworm genome reveals a unique fibroin gene that provides high tensile strength.</title>
        <authorList>
            <person name="Kono N."/>
            <person name="Nakamura H."/>
            <person name="Ohtoshi R."/>
            <person name="Tomita M."/>
            <person name="Numata K."/>
            <person name="Arakawa K."/>
        </authorList>
    </citation>
    <scope>NUCLEOTIDE SEQUENCE [LARGE SCALE GENOMIC DNA]</scope>
</reference>
<dbReference type="EMBL" id="BGZK01001112">
    <property type="protein sequence ID" value="GBP71551.1"/>
    <property type="molecule type" value="Genomic_DNA"/>
</dbReference>
<dbReference type="Proteomes" id="UP000299102">
    <property type="component" value="Unassembled WGS sequence"/>
</dbReference>
<comment type="caution">
    <text evidence="2">The sequence shown here is derived from an EMBL/GenBank/DDBJ whole genome shotgun (WGS) entry which is preliminary data.</text>
</comment>
<accession>A0A4C1Y5P3</accession>
<gene>
    <name evidence="2" type="ORF">EVAR_50611_1</name>
</gene>
<evidence type="ECO:0000256" key="1">
    <source>
        <dbReference type="SAM" id="MobiDB-lite"/>
    </source>
</evidence>
<protein>
    <submittedName>
        <fullName evidence="2">Uncharacterized protein</fullName>
    </submittedName>
</protein>
<evidence type="ECO:0000313" key="3">
    <source>
        <dbReference type="Proteomes" id="UP000299102"/>
    </source>
</evidence>
<organism evidence="2 3">
    <name type="scientific">Eumeta variegata</name>
    <name type="common">Bagworm moth</name>
    <name type="synonym">Eumeta japonica</name>
    <dbReference type="NCBI Taxonomy" id="151549"/>
    <lineage>
        <taxon>Eukaryota</taxon>
        <taxon>Metazoa</taxon>
        <taxon>Ecdysozoa</taxon>
        <taxon>Arthropoda</taxon>
        <taxon>Hexapoda</taxon>
        <taxon>Insecta</taxon>
        <taxon>Pterygota</taxon>
        <taxon>Neoptera</taxon>
        <taxon>Endopterygota</taxon>
        <taxon>Lepidoptera</taxon>
        <taxon>Glossata</taxon>
        <taxon>Ditrysia</taxon>
        <taxon>Tineoidea</taxon>
        <taxon>Psychidae</taxon>
        <taxon>Oiketicinae</taxon>
        <taxon>Eumeta</taxon>
    </lineage>
</organism>